<dbReference type="EMBL" id="CABFJX010000372">
    <property type="protein sequence ID" value="VTT73964.1"/>
    <property type="molecule type" value="Genomic_DNA"/>
</dbReference>
<proteinExistence type="predicted"/>
<evidence type="ECO:0000313" key="1">
    <source>
        <dbReference type="EMBL" id="VTT73964.1"/>
    </source>
</evidence>
<accession>A0A2H3SBI7</accession>
<dbReference type="AlphaFoldDB" id="A0A2H3SBI7"/>
<sequence>MHATQTRDFNTWLCLVEVRTKDIRGTLNNLRQGPPRPLSEEEISRLMFILGHVFHATEMAQKLVDEHDEDQKRDLQAVCQEAKEFMIAVDCMQIAIWRLNPDRLCLSHKGRVRYNPYEEPIDKRRDSNWWYI</sequence>
<comment type="caution">
    <text evidence="1">The sequence shown here is derived from an EMBL/GenBank/DDBJ whole genome shotgun (WGS) entry which is preliminary data.</text>
</comment>
<organism evidence="1 2">
    <name type="scientific">Fusarium fujikuroi</name>
    <name type="common">Bakanae and foot rot disease fungus</name>
    <name type="synonym">Gibberella fujikuroi</name>
    <dbReference type="NCBI Taxonomy" id="5127"/>
    <lineage>
        <taxon>Eukaryota</taxon>
        <taxon>Fungi</taxon>
        <taxon>Dikarya</taxon>
        <taxon>Ascomycota</taxon>
        <taxon>Pezizomycotina</taxon>
        <taxon>Sordariomycetes</taxon>
        <taxon>Hypocreomycetidae</taxon>
        <taxon>Hypocreales</taxon>
        <taxon>Nectriaceae</taxon>
        <taxon>Fusarium</taxon>
        <taxon>Fusarium fujikuroi species complex</taxon>
    </lineage>
</organism>
<protein>
    <submittedName>
        <fullName evidence="1">Uncharacterized protein</fullName>
    </submittedName>
</protein>
<name>A0A2H3SBI7_FUSFU</name>
<gene>
    <name evidence="1" type="ORF">C2S_9345</name>
</gene>
<evidence type="ECO:0000313" key="2">
    <source>
        <dbReference type="Proteomes" id="UP000760494"/>
    </source>
</evidence>
<reference evidence="1" key="1">
    <citation type="submission" date="2019-05" db="EMBL/GenBank/DDBJ databases">
        <authorList>
            <person name="Piombo E."/>
        </authorList>
    </citation>
    <scope>NUCLEOTIDE SEQUENCE</scope>
    <source>
        <strain evidence="1">C2S</strain>
    </source>
</reference>
<dbReference type="Proteomes" id="UP000760494">
    <property type="component" value="Unassembled WGS sequence"/>
</dbReference>